<dbReference type="Gene3D" id="3.30.565.10">
    <property type="entry name" value="Histidine kinase-like ATPase, C-terminal domain"/>
    <property type="match status" value="1"/>
</dbReference>
<evidence type="ECO:0000256" key="8">
    <source>
        <dbReference type="ARBA" id="ARBA00022840"/>
    </source>
</evidence>
<dbReference type="PROSITE" id="PS50885">
    <property type="entry name" value="HAMP"/>
    <property type="match status" value="1"/>
</dbReference>
<dbReference type="InterPro" id="IPR003660">
    <property type="entry name" value="HAMP_dom"/>
</dbReference>
<dbReference type="Pfam" id="PF02518">
    <property type="entry name" value="HATPase_c"/>
    <property type="match status" value="1"/>
</dbReference>
<evidence type="ECO:0000256" key="4">
    <source>
        <dbReference type="ARBA" id="ARBA00022679"/>
    </source>
</evidence>
<dbReference type="AlphaFoldDB" id="A0A9D1K224"/>
<keyword evidence="6" id="KW-0547">Nucleotide-binding</keyword>
<evidence type="ECO:0000313" key="15">
    <source>
        <dbReference type="Proteomes" id="UP000824002"/>
    </source>
</evidence>
<evidence type="ECO:0000256" key="7">
    <source>
        <dbReference type="ARBA" id="ARBA00022777"/>
    </source>
</evidence>
<dbReference type="GO" id="GO:0005524">
    <property type="term" value="F:ATP binding"/>
    <property type="evidence" value="ECO:0007669"/>
    <property type="project" value="UniProtKB-KW"/>
</dbReference>
<sequence length="577" mass="65909">MKIRFSWRAQLIVVIEAVLILFMMAILWYINICLFPLLLHYNEENQLQTLQYVADELEDRCNDMESLSAEILTHQVVQKFYRGDYGMDKEGVLLRQDIVKELDRQLQNNPMLYSIIVRTSDGAEVRAEKTSTYNSAGNTWSLAGGEGKWSLTEKPARKAGSSMQEYLFNFDNFYQGFGKGVQIRLNIDESAVREIYSGFLENGESDILICDQNGLVLSCSNPEEIGSVFQEIVERAQASTRGEGGSFVIQNSVQVIYLTIPQLNWIVLERMPVASFKQDIDNVRNILIWLLLFSTIILNLFIFFMMKKMLLPLQNLTYAMHQVQRGKMGYQILAEYHNEFDEIVETFNSMSKSIPELVEQNRVKEEQKQRYALSALRAQINPHFLFNTINTIKWMAISQQAMNIKAALDKLLILLRPLFKDTAEEITLQEELEYTANYISLVNLRFGGNIDLTADIPDKLLVQKVPSFILQPVIENCVEHGFQGDYRQAEINVGCEESTGCFVLAVQDNGKGISDERIAQIRQKLETEEQMVQNGDKLGLANVNLRIRLKYGKDYGVSLTHGKNGGTLILIKLPQIQ</sequence>
<keyword evidence="10" id="KW-0902">Two-component regulatory system</keyword>
<accession>A0A9D1K224</accession>
<keyword evidence="7 14" id="KW-0418">Kinase</keyword>
<comment type="subcellular location">
    <subcellularLocation>
        <location evidence="1">Cell membrane</location>
        <topology evidence="1">Multi-pass membrane protein</topology>
    </subcellularLocation>
</comment>
<evidence type="ECO:0000256" key="11">
    <source>
        <dbReference type="ARBA" id="ARBA00023136"/>
    </source>
</evidence>
<organism evidence="14 15">
    <name type="scientific">Candidatus Merdivicinus excrementipullorum</name>
    <dbReference type="NCBI Taxonomy" id="2840867"/>
    <lineage>
        <taxon>Bacteria</taxon>
        <taxon>Bacillati</taxon>
        <taxon>Bacillota</taxon>
        <taxon>Clostridia</taxon>
        <taxon>Eubacteriales</taxon>
        <taxon>Oscillospiraceae</taxon>
        <taxon>Oscillospiraceae incertae sedis</taxon>
        <taxon>Candidatus Merdivicinus</taxon>
    </lineage>
</organism>
<keyword evidence="8" id="KW-0067">ATP-binding</keyword>
<protein>
    <submittedName>
        <fullName evidence="14">Sensor histidine kinase</fullName>
    </submittedName>
</protein>
<reference evidence="14" key="2">
    <citation type="journal article" date="2021" name="PeerJ">
        <title>Extensive microbial diversity within the chicken gut microbiome revealed by metagenomics and culture.</title>
        <authorList>
            <person name="Gilroy R."/>
            <person name="Ravi A."/>
            <person name="Getino M."/>
            <person name="Pursley I."/>
            <person name="Horton D.L."/>
            <person name="Alikhan N.F."/>
            <person name="Baker D."/>
            <person name="Gharbi K."/>
            <person name="Hall N."/>
            <person name="Watson M."/>
            <person name="Adriaenssens E.M."/>
            <person name="Foster-Nyarko E."/>
            <person name="Jarju S."/>
            <person name="Secka A."/>
            <person name="Antonio M."/>
            <person name="Oren A."/>
            <person name="Chaudhuri R.R."/>
            <person name="La Ragione R."/>
            <person name="Hildebrand F."/>
            <person name="Pallen M.J."/>
        </authorList>
    </citation>
    <scope>NUCLEOTIDE SEQUENCE</scope>
    <source>
        <strain evidence="14">CHK199-13235</strain>
    </source>
</reference>
<dbReference type="PANTHER" id="PTHR34220">
    <property type="entry name" value="SENSOR HISTIDINE KINASE YPDA"/>
    <property type="match status" value="1"/>
</dbReference>
<dbReference type="SUPFAM" id="SSF55874">
    <property type="entry name" value="ATPase domain of HSP90 chaperone/DNA topoisomerase II/histidine kinase"/>
    <property type="match status" value="1"/>
</dbReference>
<dbReference type="InterPro" id="IPR050640">
    <property type="entry name" value="Bact_2-comp_sensor_kinase"/>
</dbReference>
<keyword evidence="4" id="KW-0808">Transferase</keyword>
<feature type="domain" description="HAMP" evidence="13">
    <location>
        <begin position="307"/>
        <end position="359"/>
    </location>
</feature>
<dbReference type="InterPro" id="IPR010559">
    <property type="entry name" value="Sig_transdc_His_kin_internal"/>
</dbReference>
<keyword evidence="11 12" id="KW-0472">Membrane</keyword>
<feature type="transmembrane region" description="Helical" evidence="12">
    <location>
        <begin position="286"/>
        <end position="306"/>
    </location>
</feature>
<feature type="transmembrane region" description="Helical" evidence="12">
    <location>
        <begin position="12"/>
        <end position="39"/>
    </location>
</feature>
<evidence type="ECO:0000256" key="1">
    <source>
        <dbReference type="ARBA" id="ARBA00004651"/>
    </source>
</evidence>
<keyword evidence="2" id="KW-1003">Cell membrane</keyword>
<dbReference type="Gene3D" id="6.10.340.10">
    <property type="match status" value="1"/>
</dbReference>
<dbReference type="SMART" id="SM00304">
    <property type="entry name" value="HAMP"/>
    <property type="match status" value="1"/>
</dbReference>
<evidence type="ECO:0000256" key="10">
    <source>
        <dbReference type="ARBA" id="ARBA00023012"/>
    </source>
</evidence>
<dbReference type="InterPro" id="IPR003594">
    <property type="entry name" value="HATPase_dom"/>
</dbReference>
<dbReference type="CDD" id="cd06225">
    <property type="entry name" value="HAMP"/>
    <property type="match status" value="1"/>
</dbReference>
<dbReference type="EMBL" id="DVJP01000082">
    <property type="protein sequence ID" value="HIS77678.1"/>
    <property type="molecule type" value="Genomic_DNA"/>
</dbReference>
<reference evidence="14" key="1">
    <citation type="submission" date="2020-10" db="EMBL/GenBank/DDBJ databases">
        <authorList>
            <person name="Gilroy R."/>
        </authorList>
    </citation>
    <scope>NUCLEOTIDE SEQUENCE</scope>
    <source>
        <strain evidence="14">CHK199-13235</strain>
    </source>
</reference>
<evidence type="ECO:0000256" key="3">
    <source>
        <dbReference type="ARBA" id="ARBA00022553"/>
    </source>
</evidence>
<dbReference type="SMART" id="SM00387">
    <property type="entry name" value="HATPase_c"/>
    <property type="match status" value="1"/>
</dbReference>
<evidence type="ECO:0000256" key="9">
    <source>
        <dbReference type="ARBA" id="ARBA00022989"/>
    </source>
</evidence>
<comment type="caution">
    <text evidence="14">The sequence shown here is derived from an EMBL/GenBank/DDBJ whole genome shotgun (WGS) entry which is preliminary data.</text>
</comment>
<dbReference type="Pfam" id="PF00672">
    <property type="entry name" value="HAMP"/>
    <property type="match status" value="1"/>
</dbReference>
<proteinExistence type="predicted"/>
<keyword evidence="5 12" id="KW-0812">Transmembrane</keyword>
<evidence type="ECO:0000256" key="6">
    <source>
        <dbReference type="ARBA" id="ARBA00022741"/>
    </source>
</evidence>
<name>A0A9D1K224_9FIRM</name>
<keyword evidence="3" id="KW-0597">Phosphoprotein</keyword>
<evidence type="ECO:0000256" key="5">
    <source>
        <dbReference type="ARBA" id="ARBA00022692"/>
    </source>
</evidence>
<dbReference type="Proteomes" id="UP000824002">
    <property type="component" value="Unassembled WGS sequence"/>
</dbReference>
<dbReference type="GO" id="GO:0000155">
    <property type="term" value="F:phosphorelay sensor kinase activity"/>
    <property type="evidence" value="ECO:0007669"/>
    <property type="project" value="InterPro"/>
</dbReference>
<dbReference type="PANTHER" id="PTHR34220:SF11">
    <property type="entry name" value="SENSOR PROTEIN KINASE HPTS"/>
    <property type="match status" value="1"/>
</dbReference>
<dbReference type="GO" id="GO:0005886">
    <property type="term" value="C:plasma membrane"/>
    <property type="evidence" value="ECO:0007669"/>
    <property type="project" value="UniProtKB-SubCell"/>
</dbReference>
<gene>
    <name evidence="14" type="ORF">IAB51_12910</name>
</gene>
<keyword evidence="9 12" id="KW-1133">Transmembrane helix</keyword>
<dbReference type="InterPro" id="IPR036890">
    <property type="entry name" value="HATPase_C_sf"/>
</dbReference>
<evidence type="ECO:0000256" key="12">
    <source>
        <dbReference type="SAM" id="Phobius"/>
    </source>
</evidence>
<evidence type="ECO:0000313" key="14">
    <source>
        <dbReference type="EMBL" id="HIS77678.1"/>
    </source>
</evidence>
<evidence type="ECO:0000259" key="13">
    <source>
        <dbReference type="PROSITE" id="PS50885"/>
    </source>
</evidence>
<dbReference type="SUPFAM" id="SSF158472">
    <property type="entry name" value="HAMP domain-like"/>
    <property type="match status" value="1"/>
</dbReference>
<evidence type="ECO:0000256" key="2">
    <source>
        <dbReference type="ARBA" id="ARBA00022475"/>
    </source>
</evidence>
<dbReference type="Pfam" id="PF06580">
    <property type="entry name" value="His_kinase"/>
    <property type="match status" value="1"/>
</dbReference>